<evidence type="ECO:0000256" key="1">
    <source>
        <dbReference type="SAM" id="Phobius"/>
    </source>
</evidence>
<accession>A0A2A7A4H6</accession>
<feature type="non-terminal residue" evidence="2">
    <location>
        <position position="62"/>
    </location>
</feature>
<protein>
    <submittedName>
        <fullName evidence="2">Uncharacterized protein</fullName>
    </submittedName>
</protein>
<gene>
    <name evidence="2" type="ORF">CGS56_16110</name>
</gene>
<keyword evidence="1" id="KW-0812">Transmembrane</keyword>
<name>A0A2A7A4H6_9FIRM</name>
<organism evidence="2 3">
    <name type="scientific">Faecalibacterium prausnitzii</name>
    <dbReference type="NCBI Taxonomy" id="853"/>
    <lineage>
        <taxon>Bacteria</taxon>
        <taxon>Bacillati</taxon>
        <taxon>Bacillota</taxon>
        <taxon>Clostridia</taxon>
        <taxon>Eubacteriales</taxon>
        <taxon>Oscillospiraceae</taxon>
        <taxon>Faecalibacterium</taxon>
    </lineage>
</organism>
<sequence>MMEKIQAWIEKHLVPVINKITSNFWFGIVADAVLFIVPFSMVSAIPSLWAILRRFVPVLPDI</sequence>
<dbReference type="Proteomes" id="UP000220157">
    <property type="component" value="Unassembled WGS sequence"/>
</dbReference>
<dbReference type="AlphaFoldDB" id="A0A2A7A4H6"/>
<evidence type="ECO:0000313" key="3">
    <source>
        <dbReference type="Proteomes" id="UP000220157"/>
    </source>
</evidence>
<evidence type="ECO:0000313" key="2">
    <source>
        <dbReference type="EMBL" id="PDX74034.1"/>
    </source>
</evidence>
<reference evidence="2 3" key="1">
    <citation type="journal article" date="2017" name="Front. Microbiol.">
        <title>New Insights into the Diversity of the Genus Faecalibacterium.</title>
        <authorList>
            <person name="Benevides L."/>
            <person name="Burman S."/>
            <person name="Martin R."/>
            <person name="Robert V."/>
            <person name="Thomas M."/>
            <person name="Miquel S."/>
            <person name="Chain F."/>
            <person name="Sokol H."/>
            <person name="Bermudez-Humaran L.G."/>
            <person name="Morrison M."/>
            <person name="Langella P."/>
            <person name="Azevedo V.A."/>
            <person name="Chatel J.M."/>
            <person name="Soares S."/>
        </authorList>
    </citation>
    <scope>NUCLEOTIDE SEQUENCE [LARGE SCALE GENOMIC DNA]</scope>
    <source>
        <strain evidence="2 3">CNCM I 4573</strain>
    </source>
</reference>
<comment type="caution">
    <text evidence="2">The sequence shown here is derived from an EMBL/GenBank/DDBJ whole genome shotgun (WGS) entry which is preliminary data.</text>
</comment>
<dbReference type="EMBL" id="NMTW01000060">
    <property type="protein sequence ID" value="PDX74034.1"/>
    <property type="molecule type" value="Genomic_DNA"/>
</dbReference>
<proteinExistence type="predicted"/>
<keyword evidence="1" id="KW-1133">Transmembrane helix</keyword>
<feature type="transmembrane region" description="Helical" evidence="1">
    <location>
        <begin position="24"/>
        <end position="52"/>
    </location>
</feature>
<keyword evidence="1" id="KW-0472">Membrane</keyword>